<dbReference type="EMBL" id="BFAY01000013">
    <property type="protein sequence ID" value="GBF40675.1"/>
    <property type="molecule type" value="Genomic_DNA"/>
</dbReference>
<keyword evidence="2" id="KW-1185">Reference proteome</keyword>
<reference evidence="1 2" key="1">
    <citation type="submission" date="2018-02" db="EMBL/GenBank/DDBJ databases">
        <title>Novel Leptospira species isolated from soil and water in Japan.</title>
        <authorList>
            <person name="Nakao R."/>
            <person name="Masuzawa T."/>
        </authorList>
    </citation>
    <scope>NUCLEOTIDE SEQUENCE [LARGE SCALE GENOMIC DNA]</scope>
    <source>
        <strain evidence="1 2">E8</strain>
    </source>
</reference>
<dbReference type="AlphaFoldDB" id="A0A2P2D7R3"/>
<name>A0A2P2D7R3_9LEPT</name>
<dbReference type="Proteomes" id="UP000245076">
    <property type="component" value="Unassembled WGS sequence"/>
</dbReference>
<gene>
    <name evidence="1" type="ORF">LPTSP1_36930</name>
</gene>
<comment type="caution">
    <text evidence="1">The sequence shown here is derived from an EMBL/GenBank/DDBJ whole genome shotgun (WGS) entry which is preliminary data.</text>
</comment>
<accession>A0A2P2D7R3</accession>
<protein>
    <submittedName>
        <fullName evidence="1">Uncharacterized protein</fullName>
    </submittedName>
</protein>
<proteinExistence type="predicted"/>
<evidence type="ECO:0000313" key="1">
    <source>
        <dbReference type="EMBL" id="GBF40675.1"/>
    </source>
</evidence>
<sequence>MRILLLILLLANCANLTEEKKKPRFLPINVIEDRVEQLPEDTKPEDIDFCEIFKGTFLECSSNESIPTN</sequence>
<evidence type="ECO:0000313" key="2">
    <source>
        <dbReference type="Proteomes" id="UP000245076"/>
    </source>
</evidence>
<organism evidence="1 2">
    <name type="scientific">Leptospira johnsonii</name>
    <dbReference type="NCBI Taxonomy" id="1917820"/>
    <lineage>
        <taxon>Bacteria</taxon>
        <taxon>Pseudomonadati</taxon>
        <taxon>Spirochaetota</taxon>
        <taxon>Spirochaetia</taxon>
        <taxon>Leptospirales</taxon>
        <taxon>Leptospiraceae</taxon>
        <taxon>Leptospira</taxon>
    </lineage>
</organism>